<keyword evidence="2" id="KW-1185">Reference proteome</keyword>
<dbReference type="EMBL" id="CP002343">
    <property type="protein sequence ID" value="ADU49589.1"/>
    <property type="molecule type" value="Genomic_DNA"/>
</dbReference>
<name>E6SCI5_INTC7</name>
<protein>
    <submittedName>
        <fullName evidence="1">Uncharacterized protein</fullName>
    </submittedName>
</protein>
<dbReference type="AlphaFoldDB" id="E6SCI5"/>
<dbReference type="RefSeq" id="WP_013493901.1">
    <property type="nucleotide sequence ID" value="NC_014830.1"/>
</dbReference>
<dbReference type="STRING" id="710696.Intca_3103"/>
<evidence type="ECO:0000313" key="2">
    <source>
        <dbReference type="Proteomes" id="UP000008914"/>
    </source>
</evidence>
<dbReference type="HOGENOM" id="CLU_1747168_0_0_11"/>
<dbReference type="OrthoDB" id="4863112at2"/>
<evidence type="ECO:0000313" key="1">
    <source>
        <dbReference type="EMBL" id="ADU49589.1"/>
    </source>
</evidence>
<accession>E6SCI5</accession>
<organism evidence="1 2">
    <name type="scientific">Intrasporangium calvum (strain ATCC 23552 / DSM 43043 / JCM 3097 / NBRC 12989 / NCIMB 10167 / NRRL B-3866 / 7 KIP)</name>
    <dbReference type="NCBI Taxonomy" id="710696"/>
    <lineage>
        <taxon>Bacteria</taxon>
        <taxon>Bacillati</taxon>
        <taxon>Actinomycetota</taxon>
        <taxon>Actinomycetes</taxon>
        <taxon>Micrococcales</taxon>
        <taxon>Intrasporangiaceae</taxon>
        <taxon>Intrasporangium</taxon>
    </lineage>
</organism>
<dbReference type="Proteomes" id="UP000008914">
    <property type="component" value="Chromosome"/>
</dbReference>
<dbReference type="eggNOG" id="ENOG5031QQG">
    <property type="taxonomic scope" value="Bacteria"/>
</dbReference>
<proteinExistence type="predicted"/>
<reference evidence="1 2" key="1">
    <citation type="journal article" date="2010" name="Stand. Genomic Sci.">
        <title>Complete genome sequence of Intrasporangium calvum type strain (7 KIP).</title>
        <authorList>
            <person name="Del Rio T.G."/>
            <person name="Chertkov O."/>
            <person name="Yasawong M."/>
            <person name="Lucas S."/>
            <person name="Deshpande S."/>
            <person name="Cheng J.F."/>
            <person name="Detter C."/>
            <person name="Tapia R."/>
            <person name="Han C."/>
            <person name="Goodwin L."/>
            <person name="Pitluck S."/>
            <person name="Liolios K."/>
            <person name="Ivanova N."/>
            <person name="Mavromatis K."/>
            <person name="Pati A."/>
            <person name="Chen A."/>
            <person name="Palaniappan K."/>
            <person name="Land M."/>
            <person name="Hauser L."/>
            <person name="Chang Y.J."/>
            <person name="Jeffries C.D."/>
            <person name="Rohde M."/>
            <person name="Pukall R."/>
            <person name="Sikorski J."/>
            <person name="Goker M."/>
            <person name="Woyke T."/>
            <person name="Bristow J."/>
            <person name="Eisen J.A."/>
            <person name="Markowitz V."/>
            <person name="Hugenholtz P."/>
            <person name="Kyrpides N.C."/>
            <person name="Klenk H.P."/>
            <person name="Lapidus A."/>
        </authorList>
    </citation>
    <scope>NUCLEOTIDE SEQUENCE [LARGE SCALE GENOMIC DNA]</scope>
    <source>
        <strain evidence="2">ATCC 23552 / DSM 43043 / JCM 3097 / NBRC 12989 / 7 KIP</strain>
    </source>
</reference>
<gene>
    <name evidence="1" type="ordered locus">Intca_3103</name>
</gene>
<sequence>MIAASLTFEKWTICNVGLSSADLSELDLEAAFEVLVSRCEEARRRGASDPLMSLSPKGAGGNSRACTREMLMQLGYSRGQLRIIHRLMGGSPSGWPGLLRIFAEDRDLTAWERGYVRRQVRAFRTLGPTGVERRELAASRARRDHRIAE</sequence>
<dbReference type="KEGG" id="ica:Intca_3103"/>